<dbReference type="EMBL" id="BOMI01000109">
    <property type="protein sequence ID" value="GID76869.1"/>
    <property type="molecule type" value="Genomic_DNA"/>
</dbReference>
<reference evidence="3 4" key="1">
    <citation type="submission" date="2021-01" db="EMBL/GenBank/DDBJ databases">
        <title>Whole genome shotgun sequence of Actinoplanes deccanensis NBRC 13994.</title>
        <authorList>
            <person name="Komaki H."/>
            <person name="Tamura T."/>
        </authorList>
    </citation>
    <scope>NUCLEOTIDE SEQUENCE [LARGE SCALE GENOMIC DNA]</scope>
    <source>
        <strain evidence="3 4">NBRC 13994</strain>
    </source>
</reference>
<keyword evidence="2" id="KW-0812">Transmembrane</keyword>
<evidence type="ECO:0000313" key="3">
    <source>
        <dbReference type="EMBL" id="GID76869.1"/>
    </source>
</evidence>
<comment type="caution">
    <text evidence="3">The sequence shown here is derived from an EMBL/GenBank/DDBJ whole genome shotgun (WGS) entry which is preliminary data.</text>
</comment>
<protein>
    <submittedName>
        <fullName evidence="3">Uncharacterized protein</fullName>
    </submittedName>
</protein>
<feature type="transmembrane region" description="Helical" evidence="2">
    <location>
        <begin position="41"/>
        <end position="62"/>
    </location>
</feature>
<feature type="compositionally biased region" description="Gly residues" evidence="1">
    <location>
        <begin position="94"/>
        <end position="107"/>
    </location>
</feature>
<accession>A0ABQ3YA31</accession>
<dbReference type="RefSeq" id="WP_203770121.1">
    <property type="nucleotide sequence ID" value="NZ_BAAABO010000029.1"/>
</dbReference>
<evidence type="ECO:0000256" key="2">
    <source>
        <dbReference type="SAM" id="Phobius"/>
    </source>
</evidence>
<organism evidence="3 4">
    <name type="scientific">Paractinoplanes deccanensis</name>
    <dbReference type="NCBI Taxonomy" id="113561"/>
    <lineage>
        <taxon>Bacteria</taxon>
        <taxon>Bacillati</taxon>
        <taxon>Actinomycetota</taxon>
        <taxon>Actinomycetes</taxon>
        <taxon>Micromonosporales</taxon>
        <taxon>Micromonosporaceae</taxon>
        <taxon>Paractinoplanes</taxon>
    </lineage>
</organism>
<evidence type="ECO:0000256" key="1">
    <source>
        <dbReference type="SAM" id="MobiDB-lite"/>
    </source>
</evidence>
<keyword evidence="2" id="KW-0472">Membrane</keyword>
<evidence type="ECO:0000313" key="4">
    <source>
        <dbReference type="Proteomes" id="UP000609879"/>
    </source>
</evidence>
<name>A0ABQ3YA31_9ACTN</name>
<dbReference type="Proteomes" id="UP000609879">
    <property type="component" value="Unassembled WGS sequence"/>
</dbReference>
<proteinExistence type="predicted"/>
<keyword evidence="4" id="KW-1185">Reference proteome</keyword>
<gene>
    <name evidence="3" type="ORF">Ade02nite_55100</name>
</gene>
<feature type="region of interest" description="Disordered" evidence="1">
    <location>
        <begin position="85"/>
        <end position="143"/>
    </location>
</feature>
<sequence>MTEDLRALLRADLNAERPPPLGDVVGAALRDGKRIQRHRRWLAAGGGAVGVLAAVVVGGGVLSVQGPGVPASGVVGVAAAPSAAVPSATAPGSSAGGPGGDEFGLSGGAAQRVAPTVTAPGRNVEKPAGFPPGSVPTGPGVPASPAAPRTFAVVSGTHTPVGTQKKATAAAMVYLLEQLLPPGLTGSYSVAAGGELRVQAYLNDGRGPGMVRVGLSREDAGAPRPPRGGTAKVVIVNYPDDCERNTSVSVGWPDGTVVQLDIASCLAFDGVSNPPARPPLDPDLGVKIAADPRWGLLMDGSLVDKAAAMYSTLPVFAG</sequence>
<keyword evidence="2" id="KW-1133">Transmembrane helix</keyword>